<accession>A0A8S2RWR1</accession>
<dbReference type="AlphaFoldDB" id="A0A8S2RWR1"/>
<evidence type="ECO:0000313" key="1">
    <source>
        <dbReference type="EMBL" id="CAF4183741.1"/>
    </source>
</evidence>
<proteinExistence type="predicted"/>
<gene>
    <name evidence="1" type="ORF">SMN809_LOCUS21136</name>
</gene>
<organism evidence="1 2">
    <name type="scientific">Rotaria magnacalcarata</name>
    <dbReference type="NCBI Taxonomy" id="392030"/>
    <lineage>
        <taxon>Eukaryota</taxon>
        <taxon>Metazoa</taxon>
        <taxon>Spiralia</taxon>
        <taxon>Gnathifera</taxon>
        <taxon>Rotifera</taxon>
        <taxon>Eurotatoria</taxon>
        <taxon>Bdelloidea</taxon>
        <taxon>Philodinida</taxon>
        <taxon>Philodinidae</taxon>
        <taxon>Rotaria</taxon>
    </lineage>
</organism>
<dbReference type="EMBL" id="CAJOBI010015626">
    <property type="protein sequence ID" value="CAF4183741.1"/>
    <property type="molecule type" value="Genomic_DNA"/>
</dbReference>
<reference evidence="1" key="1">
    <citation type="submission" date="2021-02" db="EMBL/GenBank/DDBJ databases">
        <authorList>
            <person name="Nowell W R."/>
        </authorList>
    </citation>
    <scope>NUCLEOTIDE SEQUENCE</scope>
</reference>
<comment type="caution">
    <text evidence="1">The sequence shown here is derived from an EMBL/GenBank/DDBJ whole genome shotgun (WGS) entry which is preliminary data.</text>
</comment>
<evidence type="ECO:0000313" key="2">
    <source>
        <dbReference type="Proteomes" id="UP000676336"/>
    </source>
</evidence>
<name>A0A8S2RWR1_9BILA</name>
<feature type="non-terminal residue" evidence="1">
    <location>
        <position position="1"/>
    </location>
</feature>
<sequence>IPIRVLESCIVNWNFASDNKGIEGLEFVSHQGTGKSYLLGLCEANGCNHKSTSDNDGRILVLEKKKANNKGKENYFKKNYTMMKFFRELQLGANWHNCNAYMGPFRRLFGAVNLPSKSD</sequence>
<protein>
    <submittedName>
        <fullName evidence="1">Uncharacterized protein</fullName>
    </submittedName>
</protein>
<dbReference type="Proteomes" id="UP000676336">
    <property type="component" value="Unassembled WGS sequence"/>
</dbReference>